<dbReference type="Gene3D" id="3.90.70.10">
    <property type="entry name" value="Cysteine proteinases"/>
    <property type="match status" value="1"/>
</dbReference>
<protein>
    <submittedName>
        <fullName evidence="2">Putative peptidase</fullName>
    </submittedName>
</protein>
<dbReference type="InterPro" id="IPR000668">
    <property type="entry name" value="Peptidase_C1A_C"/>
</dbReference>
<evidence type="ECO:0000313" key="3">
    <source>
        <dbReference type="EMBL" id="QJH95097.1"/>
    </source>
</evidence>
<dbReference type="Pfam" id="PF00112">
    <property type="entry name" value="Peptidase_C1"/>
    <property type="match status" value="1"/>
</dbReference>
<dbReference type="AlphaFoldDB" id="A0A6H1ZC94"/>
<sequence>MKNIIFADDKTIKQPKGALIVEKPQEQDHILGGEAGEDFDILMENGQWLDERPEPELQRNNKGDTFMCVTYSLNNIHEYIYKKRYDEIINFSDIFVGVGSGTIRGRGNSKRTVAEWKRTHGWVKEGDYPYLDDMTLDEVYKPLTSALLKKGLEGLDLATTRYKWVGDNSATAIKAGLKHSPVQVDVQQYNIKNGIVYWNSVSQAYIHEVAIVGYVDGKYWIIEDSENEQYLKYAWNYPFGSPMIHCIKKTMKIEILKKKGHSALCVKTYDEPSLIAFSGGDITAETLFKSVYGIRGWNEVPIKEVDEWPFPIKHIFNSNPYRGN</sequence>
<gene>
    <name evidence="2" type="ORF">TM448A00172_0010</name>
    <name evidence="3" type="ORF">TM448B00344_0043</name>
</gene>
<organism evidence="2">
    <name type="scientific">viral metagenome</name>
    <dbReference type="NCBI Taxonomy" id="1070528"/>
    <lineage>
        <taxon>unclassified sequences</taxon>
        <taxon>metagenomes</taxon>
        <taxon>organismal metagenomes</taxon>
    </lineage>
</organism>
<dbReference type="EMBL" id="MT144612">
    <property type="protein sequence ID" value="QJH95097.1"/>
    <property type="molecule type" value="Genomic_DNA"/>
</dbReference>
<evidence type="ECO:0000313" key="2">
    <source>
        <dbReference type="EMBL" id="QJA45051.1"/>
    </source>
</evidence>
<dbReference type="GO" id="GO:0006508">
    <property type="term" value="P:proteolysis"/>
    <property type="evidence" value="ECO:0007669"/>
    <property type="project" value="InterPro"/>
</dbReference>
<name>A0A6H1ZC94_9ZZZZ</name>
<reference evidence="2" key="1">
    <citation type="submission" date="2020-03" db="EMBL/GenBank/DDBJ databases">
        <title>The deep terrestrial virosphere.</title>
        <authorList>
            <person name="Holmfeldt K."/>
            <person name="Nilsson E."/>
            <person name="Simone D."/>
            <person name="Lopez-Fernandez M."/>
            <person name="Wu X."/>
            <person name="de Brujin I."/>
            <person name="Lundin D."/>
            <person name="Andersson A."/>
            <person name="Bertilsson S."/>
            <person name="Dopson M."/>
        </authorList>
    </citation>
    <scope>NUCLEOTIDE SEQUENCE</scope>
    <source>
        <strain evidence="2">TM448A00172</strain>
        <strain evidence="3">TM448B00344</strain>
    </source>
</reference>
<accession>A0A6H1ZC94</accession>
<dbReference type="GO" id="GO:0008234">
    <property type="term" value="F:cysteine-type peptidase activity"/>
    <property type="evidence" value="ECO:0007669"/>
    <property type="project" value="InterPro"/>
</dbReference>
<evidence type="ECO:0000259" key="1">
    <source>
        <dbReference type="Pfam" id="PF00112"/>
    </source>
</evidence>
<dbReference type="EMBL" id="MT143985">
    <property type="protein sequence ID" value="QJA45051.1"/>
    <property type="molecule type" value="Genomic_DNA"/>
</dbReference>
<dbReference type="InterPro" id="IPR038765">
    <property type="entry name" value="Papain-like_cys_pep_sf"/>
</dbReference>
<proteinExistence type="predicted"/>
<feature type="domain" description="Peptidase C1A papain C-terminal" evidence="1">
    <location>
        <begin position="107"/>
        <end position="230"/>
    </location>
</feature>
<dbReference type="SUPFAM" id="SSF54001">
    <property type="entry name" value="Cysteine proteinases"/>
    <property type="match status" value="1"/>
</dbReference>